<evidence type="ECO:0000256" key="1">
    <source>
        <dbReference type="SAM" id="Phobius"/>
    </source>
</evidence>
<dbReference type="InterPro" id="IPR003474">
    <property type="entry name" value="Glcn_transporter"/>
</dbReference>
<keyword evidence="1" id="KW-0812">Transmembrane</keyword>
<feature type="transmembrane region" description="Helical" evidence="1">
    <location>
        <begin position="29"/>
        <end position="49"/>
    </location>
</feature>
<dbReference type="EMBL" id="JADOGI010000086">
    <property type="protein sequence ID" value="MBF8189230.1"/>
    <property type="molecule type" value="Genomic_DNA"/>
</dbReference>
<evidence type="ECO:0000313" key="3">
    <source>
        <dbReference type="Proteomes" id="UP000605361"/>
    </source>
</evidence>
<reference evidence="2" key="1">
    <citation type="submission" date="2020-11" db="EMBL/GenBank/DDBJ databases">
        <title>Whole-genome analyses of Nonomuraea sp. K274.</title>
        <authorList>
            <person name="Veyisoglu A."/>
        </authorList>
    </citation>
    <scope>NUCLEOTIDE SEQUENCE</scope>
    <source>
        <strain evidence="2">K274</strain>
    </source>
</reference>
<feature type="transmembrane region" description="Helical" evidence="1">
    <location>
        <begin position="273"/>
        <end position="296"/>
    </location>
</feature>
<feature type="transmembrane region" description="Helical" evidence="1">
    <location>
        <begin position="426"/>
        <end position="450"/>
    </location>
</feature>
<feature type="transmembrane region" description="Helical" evidence="1">
    <location>
        <begin position="103"/>
        <end position="124"/>
    </location>
</feature>
<dbReference type="PANTHER" id="PTHR30354:SF11">
    <property type="entry name" value="PERMEASE"/>
    <property type="match status" value="1"/>
</dbReference>
<sequence>MSDIGTLANTAVAVVGIVVLIVKLRFNPVIALVIGAGYLGLVTGIGVTRTAETISSGFGDIMAEIGLLVAFGVLMGAILRDLGAIERLVRTLLRVFGPERIPYAMSLTIATLLQSVFLDVLLVISAPLARGLAGKLDRYGTARMATALAIGLESGIIFTVPGVGALTLAALLHVPLGKYLLCGLVVVVPTVLIATAITTFFLVRGWWKPESDEESFVEEPADSGPGGGDGVAVQVRTEPKLIVLFGPILISLVLVATGALAKTAKWDDPALTFVSSPVIALLIGLVGTCFVGRHALGQDRVEQAMAKGLKESGPILLLNGVGGSLAAMIKAAGLGAVLGKHFAAGGVAPLIVVWVIAAVLHVAVGSVTISAITSAGLLAPLAPALGLDPVLVALAAGAGSLFMVHLTSNTFWLLQSLLGQSTKGTLKTCSVGVSVASVVAMAPILALSMIL</sequence>
<feature type="transmembrane region" description="Helical" evidence="1">
    <location>
        <begin position="241"/>
        <end position="261"/>
    </location>
</feature>
<keyword evidence="1" id="KW-0472">Membrane</keyword>
<accession>A0A931F0B7</accession>
<feature type="transmembrane region" description="Helical" evidence="1">
    <location>
        <begin position="6"/>
        <end position="22"/>
    </location>
</feature>
<feature type="transmembrane region" description="Helical" evidence="1">
    <location>
        <begin position="350"/>
        <end position="378"/>
    </location>
</feature>
<comment type="caution">
    <text evidence="2">The sequence shown here is derived from an EMBL/GenBank/DDBJ whole genome shotgun (WGS) entry which is preliminary data.</text>
</comment>
<dbReference type="GO" id="GO:0005886">
    <property type="term" value="C:plasma membrane"/>
    <property type="evidence" value="ECO:0007669"/>
    <property type="project" value="TreeGrafter"/>
</dbReference>
<keyword evidence="3" id="KW-1185">Reference proteome</keyword>
<feature type="transmembrane region" description="Helical" evidence="1">
    <location>
        <begin position="179"/>
        <end position="203"/>
    </location>
</feature>
<dbReference type="PANTHER" id="PTHR30354">
    <property type="entry name" value="GNT FAMILY GLUCONATE TRANSPORTER"/>
    <property type="match status" value="1"/>
</dbReference>
<proteinExistence type="predicted"/>
<dbReference type="GO" id="GO:0015128">
    <property type="term" value="F:gluconate transmembrane transporter activity"/>
    <property type="evidence" value="ECO:0007669"/>
    <property type="project" value="InterPro"/>
</dbReference>
<feature type="transmembrane region" description="Helical" evidence="1">
    <location>
        <begin position="390"/>
        <end position="414"/>
    </location>
</feature>
<protein>
    <submittedName>
        <fullName evidence="2">Gluconate permease</fullName>
    </submittedName>
</protein>
<name>A0A931F0B7_9ACTN</name>
<keyword evidence="1" id="KW-1133">Transmembrane helix</keyword>
<evidence type="ECO:0000313" key="2">
    <source>
        <dbReference type="EMBL" id="MBF8189230.1"/>
    </source>
</evidence>
<dbReference type="AlphaFoldDB" id="A0A931F0B7"/>
<gene>
    <name evidence="2" type="ORF">ITP53_26560</name>
</gene>
<dbReference type="RefSeq" id="WP_195898169.1">
    <property type="nucleotide sequence ID" value="NZ_JADOGI010000086.1"/>
</dbReference>
<dbReference type="Proteomes" id="UP000605361">
    <property type="component" value="Unassembled WGS sequence"/>
</dbReference>
<dbReference type="Pfam" id="PF02447">
    <property type="entry name" value="GntP_permease"/>
    <property type="match status" value="1"/>
</dbReference>
<feature type="transmembrane region" description="Helical" evidence="1">
    <location>
        <begin position="144"/>
        <end position="172"/>
    </location>
</feature>
<feature type="transmembrane region" description="Helical" evidence="1">
    <location>
        <begin position="316"/>
        <end position="338"/>
    </location>
</feature>
<organism evidence="2 3">
    <name type="scientific">Nonomuraea cypriaca</name>
    <dbReference type="NCBI Taxonomy" id="1187855"/>
    <lineage>
        <taxon>Bacteria</taxon>
        <taxon>Bacillati</taxon>
        <taxon>Actinomycetota</taxon>
        <taxon>Actinomycetes</taxon>
        <taxon>Streptosporangiales</taxon>
        <taxon>Streptosporangiaceae</taxon>
        <taxon>Nonomuraea</taxon>
    </lineage>
</organism>
<feature type="transmembrane region" description="Helical" evidence="1">
    <location>
        <begin position="61"/>
        <end position="82"/>
    </location>
</feature>